<name>A0A2N3IJD8_9BACT</name>
<dbReference type="SUPFAM" id="SSF81653">
    <property type="entry name" value="Calcium ATPase, transduction domain A"/>
    <property type="match status" value="1"/>
</dbReference>
<evidence type="ECO:0000313" key="14">
    <source>
        <dbReference type="Proteomes" id="UP000233387"/>
    </source>
</evidence>
<dbReference type="PRINTS" id="PR00119">
    <property type="entry name" value="CATATPASE"/>
</dbReference>
<evidence type="ECO:0000256" key="3">
    <source>
        <dbReference type="ARBA" id="ARBA00022475"/>
    </source>
</evidence>
<dbReference type="InterPro" id="IPR023298">
    <property type="entry name" value="ATPase_P-typ_TM_dom_sf"/>
</dbReference>
<keyword evidence="9 11" id="KW-1133">Transmembrane helix</keyword>
<sequence length="848" mass="94133">MQWHIQPLEEVFTQTKSRKEGLNHKEAQEKLASHGRNELISKPPRPIWLMFLGQFKDVMIIILLLAAVISGLIGDLKDTLLIALIVFLNAVIGFFQEYRAEKAMEALKKMATTTAKVLRNEKIEHLNSAEIVQGDIVHIEAGDMVPADLRLIETHNLRIEEASLTGESEAVEKHHQVLAEQNIPLGDRLNMAYKSTLVTYGRGVGVVVATGMKTEIGNIAQMLQESETQTPLQKRLAEFGKRLSFVIFAICAIIYVAGFIRGEEPTQLLLTAISVAVAAIPETLPAVITVSLALGASKLVKQNALIRKLPAIETLGSVTYIGSDKTGTLTQNKMTVQEHWLNPQLPQEAENLFWQAMLCNQDTQRQENGEIKGDATEIAALLYAQKQAPDCQVLLRTDEIPFSSERKMMTTLHEKDGKILVFSKGALEAIAEKCDSLPLEVWQVAEAMTKKGQRVLAYAYKVLEKNPQIEKITAEQKLQFLGLIAMIDPPRPEVRQAVAECITAGIIPVMITGDHPLTAEAIAKDLGILQSEKHEVITGKEMALLSEEELEFRMDKIRVFARVSPEQKLQIVKILQRKGHFVAMTGDGVNDAPALKRADIGVAMGISGTDVSKEASDMILLDDNFATIVKAVREGRRIFDNIRKFIKYTMTGNAGKIWVIFLAPIIGLPVPLLPAQILWLNLVTDGLPGLALAGEPAEKSVMQRPPRHPKESIFAHGLGWHILWAGLLIGALVLGLQAWSYASGSSHWQTIVFTSLCFAQIGQILAVRSEKHLFFSLGFFTNLPLLGTAFLNFALQMLLIYHPFFQEIFVTKPLTFTELLLCMAVAVIVFHVIELEKIIRRRLEKRAI</sequence>
<evidence type="ECO:0000256" key="10">
    <source>
        <dbReference type="ARBA" id="ARBA00023136"/>
    </source>
</evidence>
<dbReference type="InterPro" id="IPR050510">
    <property type="entry name" value="Cation_transp_ATPase_P-type"/>
</dbReference>
<evidence type="ECO:0000256" key="11">
    <source>
        <dbReference type="SAM" id="Phobius"/>
    </source>
</evidence>
<comment type="similarity">
    <text evidence="2">Belongs to the cation transport ATPase (P-type) (TC 3.A.3) family. Type IIA subfamily.</text>
</comment>
<dbReference type="InterPro" id="IPR008250">
    <property type="entry name" value="ATPase_P-typ_transduc_dom_A_sf"/>
</dbReference>
<evidence type="ECO:0000256" key="1">
    <source>
        <dbReference type="ARBA" id="ARBA00004651"/>
    </source>
</evidence>
<dbReference type="Pfam" id="PF00122">
    <property type="entry name" value="E1-E2_ATPase"/>
    <property type="match status" value="1"/>
</dbReference>
<proteinExistence type="inferred from homology"/>
<dbReference type="Proteomes" id="UP000233387">
    <property type="component" value="Unassembled WGS sequence"/>
</dbReference>
<dbReference type="SMART" id="SM00831">
    <property type="entry name" value="Cation_ATPase_N"/>
    <property type="match status" value="1"/>
</dbReference>
<dbReference type="PRINTS" id="PR00120">
    <property type="entry name" value="HATPASE"/>
</dbReference>
<dbReference type="CDD" id="cd02089">
    <property type="entry name" value="P-type_ATPase_Ca_prok"/>
    <property type="match status" value="1"/>
</dbReference>
<feature type="transmembrane region" description="Helical" evidence="11">
    <location>
        <begin position="243"/>
        <end position="262"/>
    </location>
</feature>
<accession>A0A2N3IJD8</accession>
<evidence type="ECO:0000259" key="12">
    <source>
        <dbReference type="SMART" id="SM00831"/>
    </source>
</evidence>
<feature type="transmembrane region" description="Helical" evidence="11">
    <location>
        <begin position="268"/>
        <end position="294"/>
    </location>
</feature>
<keyword evidence="5" id="KW-0479">Metal-binding</keyword>
<feature type="transmembrane region" description="Helical" evidence="11">
    <location>
        <begin position="813"/>
        <end position="833"/>
    </location>
</feature>
<feature type="transmembrane region" description="Helical" evidence="11">
    <location>
        <begin position="79"/>
        <end position="98"/>
    </location>
</feature>
<dbReference type="InterPro" id="IPR023299">
    <property type="entry name" value="ATPase_P-typ_cyto_dom_N"/>
</dbReference>
<dbReference type="GO" id="GO:0005886">
    <property type="term" value="C:plasma membrane"/>
    <property type="evidence" value="ECO:0007669"/>
    <property type="project" value="UniProtKB-SubCell"/>
</dbReference>
<dbReference type="PROSITE" id="PS00154">
    <property type="entry name" value="ATPASE_E1_E2"/>
    <property type="match status" value="1"/>
</dbReference>
<dbReference type="GO" id="GO:0030007">
    <property type="term" value="P:intracellular potassium ion homeostasis"/>
    <property type="evidence" value="ECO:0007669"/>
    <property type="project" value="TreeGrafter"/>
</dbReference>
<dbReference type="Gene3D" id="3.40.1110.10">
    <property type="entry name" value="Calcium-transporting ATPase, cytoplasmic domain N"/>
    <property type="match status" value="1"/>
</dbReference>
<dbReference type="Pfam" id="PF00689">
    <property type="entry name" value="Cation_ATPase_C"/>
    <property type="match status" value="1"/>
</dbReference>
<dbReference type="SUPFAM" id="SSF56784">
    <property type="entry name" value="HAD-like"/>
    <property type="match status" value="1"/>
</dbReference>
<dbReference type="InterPro" id="IPR036412">
    <property type="entry name" value="HAD-like_sf"/>
</dbReference>
<dbReference type="InterPro" id="IPR044492">
    <property type="entry name" value="P_typ_ATPase_HD_dom"/>
</dbReference>
<dbReference type="GO" id="GO:0005391">
    <property type="term" value="F:P-type sodium:potassium-exchanging transporter activity"/>
    <property type="evidence" value="ECO:0007669"/>
    <property type="project" value="TreeGrafter"/>
</dbReference>
<dbReference type="Gene3D" id="2.70.150.10">
    <property type="entry name" value="Calcium-transporting ATPase, cytoplasmic transduction domain A"/>
    <property type="match status" value="1"/>
</dbReference>
<dbReference type="SUPFAM" id="SSF81665">
    <property type="entry name" value="Calcium ATPase, transmembrane domain M"/>
    <property type="match status" value="1"/>
</dbReference>
<dbReference type="InterPro" id="IPR018303">
    <property type="entry name" value="ATPase_P-typ_P_site"/>
</dbReference>
<dbReference type="NCBIfam" id="TIGR01494">
    <property type="entry name" value="ATPase_P-type"/>
    <property type="match status" value="4"/>
</dbReference>
<dbReference type="PANTHER" id="PTHR43294:SF21">
    <property type="entry name" value="CATION TRANSPORTING ATPASE"/>
    <property type="match status" value="1"/>
</dbReference>
<evidence type="ECO:0000256" key="9">
    <source>
        <dbReference type="ARBA" id="ARBA00022989"/>
    </source>
</evidence>
<dbReference type="SFLD" id="SFLDS00003">
    <property type="entry name" value="Haloacid_Dehalogenase"/>
    <property type="match status" value="1"/>
</dbReference>
<dbReference type="GO" id="GO:0016887">
    <property type="term" value="F:ATP hydrolysis activity"/>
    <property type="evidence" value="ECO:0007669"/>
    <property type="project" value="InterPro"/>
</dbReference>
<keyword evidence="14" id="KW-1185">Reference proteome</keyword>
<keyword evidence="3" id="KW-1003">Cell membrane</keyword>
<feature type="transmembrane region" description="Helical" evidence="11">
    <location>
        <begin position="713"/>
        <end position="736"/>
    </location>
</feature>
<dbReference type="GO" id="GO:0036376">
    <property type="term" value="P:sodium ion export across plasma membrane"/>
    <property type="evidence" value="ECO:0007669"/>
    <property type="project" value="TreeGrafter"/>
</dbReference>
<dbReference type="OrthoDB" id="1521937at2"/>
<dbReference type="GO" id="GO:0046872">
    <property type="term" value="F:metal ion binding"/>
    <property type="evidence" value="ECO:0007669"/>
    <property type="project" value="UniProtKB-KW"/>
</dbReference>
<dbReference type="GO" id="GO:1902600">
    <property type="term" value="P:proton transmembrane transport"/>
    <property type="evidence" value="ECO:0007669"/>
    <property type="project" value="TreeGrafter"/>
</dbReference>
<dbReference type="GO" id="GO:0006883">
    <property type="term" value="P:intracellular sodium ion homeostasis"/>
    <property type="evidence" value="ECO:0007669"/>
    <property type="project" value="TreeGrafter"/>
</dbReference>
<dbReference type="RefSeq" id="WP_101357866.1">
    <property type="nucleotide sequence ID" value="NZ_NKXO01000007.1"/>
</dbReference>
<keyword evidence="6" id="KW-0547">Nucleotide-binding</keyword>
<dbReference type="GO" id="GO:0005524">
    <property type="term" value="F:ATP binding"/>
    <property type="evidence" value="ECO:0007669"/>
    <property type="project" value="UniProtKB-KW"/>
</dbReference>
<evidence type="ECO:0000313" key="13">
    <source>
        <dbReference type="EMBL" id="PKQ70381.1"/>
    </source>
</evidence>
<keyword evidence="7" id="KW-0067">ATP-binding</keyword>
<dbReference type="InterPro" id="IPR006068">
    <property type="entry name" value="ATPase_P-typ_cation-transptr_C"/>
</dbReference>
<feature type="transmembrane region" description="Helical" evidence="11">
    <location>
        <begin position="779"/>
        <end position="801"/>
    </location>
</feature>
<dbReference type="InterPro" id="IPR001757">
    <property type="entry name" value="P_typ_ATPase"/>
</dbReference>
<evidence type="ECO:0000256" key="5">
    <source>
        <dbReference type="ARBA" id="ARBA00022723"/>
    </source>
</evidence>
<keyword evidence="4 11" id="KW-0812">Transmembrane</keyword>
<protein>
    <submittedName>
        <fullName evidence="13">HAD ATPase, P-type, family IC</fullName>
    </submittedName>
</protein>
<feature type="domain" description="Cation-transporting P-type ATPase N-terminal" evidence="12">
    <location>
        <begin position="2"/>
        <end position="75"/>
    </location>
</feature>
<feature type="transmembrane region" description="Helical" evidence="11">
    <location>
        <begin position="47"/>
        <end position="73"/>
    </location>
</feature>
<evidence type="ECO:0000256" key="4">
    <source>
        <dbReference type="ARBA" id="ARBA00022692"/>
    </source>
</evidence>
<dbReference type="FunFam" id="2.70.150.10:FF:000016">
    <property type="entry name" value="Calcium-transporting P-type ATPase putative"/>
    <property type="match status" value="1"/>
</dbReference>
<evidence type="ECO:0000256" key="6">
    <source>
        <dbReference type="ARBA" id="ARBA00022741"/>
    </source>
</evidence>
<evidence type="ECO:0000256" key="7">
    <source>
        <dbReference type="ARBA" id="ARBA00022840"/>
    </source>
</evidence>
<dbReference type="FunFam" id="3.40.50.1000:FF:000028">
    <property type="entry name" value="Calcium-transporting P-type ATPase, putative"/>
    <property type="match status" value="1"/>
</dbReference>
<dbReference type="PANTHER" id="PTHR43294">
    <property type="entry name" value="SODIUM/POTASSIUM-TRANSPORTING ATPASE SUBUNIT ALPHA"/>
    <property type="match status" value="1"/>
</dbReference>
<gene>
    <name evidence="13" type="ORF">Rain11_0609</name>
</gene>
<comment type="subcellular location">
    <subcellularLocation>
        <location evidence="1">Cell membrane</location>
        <topology evidence="1">Multi-pass membrane protein</topology>
    </subcellularLocation>
</comment>
<dbReference type="SFLD" id="SFLDF00027">
    <property type="entry name" value="p-type_atpase"/>
    <property type="match status" value="1"/>
</dbReference>
<dbReference type="Gene3D" id="1.20.1110.10">
    <property type="entry name" value="Calcium-transporting ATPase, transmembrane domain"/>
    <property type="match status" value="2"/>
</dbReference>
<dbReference type="InterPro" id="IPR004014">
    <property type="entry name" value="ATPase_P-typ_cation-transptr_N"/>
</dbReference>
<dbReference type="AlphaFoldDB" id="A0A2N3IJD8"/>
<dbReference type="SFLD" id="SFLDG00002">
    <property type="entry name" value="C1.7:_P-type_atpase_like"/>
    <property type="match status" value="1"/>
</dbReference>
<dbReference type="Pfam" id="PF00690">
    <property type="entry name" value="Cation_ATPase_N"/>
    <property type="match status" value="1"/>
</dbReference>
<dbReference type="Gene3D" id="3.40.50.1000">
    <property type="entry name" value="HAD superfamily/HAD-like"/>
    <property type="match status" value="1"/>
</dbReference>
<keyword evidence="10 11" id="KW-0472">Membrane</keyword>
<evidence type="ECO:0000256" key="8">
    <source>
        <dbReference type="ARBA" id="ARBA00022967"/>
    </source>
</evidence>
<organism evidence="13 14">
    <name type="scientific">Raineya orbicola</name>
    <dbReference type="NCBI Taxonomy" id="2016530"/>
    <lineage>
        <taxon>Bacteria</taxon>
        <taxon>Pseudomonadati</taxon>
        <taxon>Bacteroidota</taxon>
        <taxon>Cytophagia</taxon>
        <taxon>Cytophagales</taxon>
        <taxon>Raineyaceae</taxon>
        <taxon>Raineya</taxon>
    </lineage>
</organism>
<dbReference type="InterPro" id="IPR023214">
    <property type="entry name" value="HAD_sf"/>
</dbReference>
<reference evidence="13 14" key="1">
    <citation type="submission" date="2017-06" db="EMBL/GenBank/DDBJ databases">
        <title>Raineya orbicola gen. nov., sp. nov. a slightly thermophilic bacterium of the phylum Bacteroidetes and the description of Raineyaceae fam. nov.</title>
        <authorList>
            <person name="Albuquerque L."/>
            <person name="Polonia A.R.M."/>
            <person name="Barroso C."/>
            <person name="Froufe H.J.C."/>
            <person name="Lage O."/>
            <person name="Lobo-Da-Cunha A."/>
            <person name="Egas C."/>
            <person name="Da Costa M.S."/>
        </authorList>
    </citation>
    <scope>NUCLEOTIDE SEQUENCE [LARGE SCALE GENOMIC DNA]</scope>
    <source>
        <strain evidence="13 14">SPSPC-11</strain>
    </source>
</reference>
<dbReference type="InterPro" id="IPR059000">
    <property type="entry name" value="ATPase_P-type_domA"/>
</dbReference>
<dbReference type="GO" id="GO:1990573">
    <property type="term" value="P:potassium ion import across plasma membrane"/>
    <property type="evidence" value="ECO:0007669"/>
    <property type="project" value="TreeGrafter"/>
</dbReference>
<evidence type="ECO:0000256" key="2">
    <source>
        <dbReference type="ARBA" id="ARBA00005675"/>
    </source>
</evidence>
<dbReference type="EMBL" id="NKXO01000007">
    <property type="protein sequence ID" value="PKQ70381.1"/>
    <property type="molecule type" value="Genomic_DNA"/>
</dbReference>
<comment type="caution">
    <text evidence="13">The sequence shown here is derived from an EMBL/GenBank/DDBJ whole genome shotgun (WGS) entry which is preliminary data.</text>
</comment>
<dbReference type="Pfam" id="PF13246">
    <property type="entry name" value="Cation_ATPase"/>
    <property type="match status" value="1"/>
</dbReference>
<keyword evidence="8" id="KW-1278">Translocase</keyword>